<evidence type="ECO:0000313" key="2">
    <source>
        <dbReference type="Proteomes" id="UP000285109"/>
    </source>
</evidence>
<evidence type="ECO:0000313" key="1">
    <source>
        <dbReference type="EMBL" id="RHM99330.1"/>
    </source>
</evidence>
<protein>
    <submittedName>
        <fullName evidence="1">Uncharacterized protein</fullName>
    </submittedName>
</protein>
<sequence>MNKKITIKSISQQDKTVKASININGHEEIVTTLFNENCAPYISLKSIDPYVIGFLYFAMNYGYDIESKLPISEELYYNLHFHFIDSLIQANPNFHRVQINAPLTQANNISFNNKNIVATGISCGVDSLYTIATHGKQSSIPSDYKLNALCFFNVGAAMKGNYEPSALIEGRKKLAQTFAEEYGYKFLYVESNIHFIINKYAPYSHVENHTYMALFCCLHLQNGIAKYYYSSGYTIKDFSIIKEGNKELDAAHYDLLTLSIASINGCKFYSIGSTTTRLNKVSYLCNYPPAYKYLNVCVNEVQNDNKCFKCIRTILEIDAVGDITKFNKVFDINEYQSNFNWYLRRLYIDCKLKKDPLLQEVYPYFKYKISLTFKLKTIFSIIINKLLRKNG</sequence>
<dbReference type="Proteomes" id="UP000285109">
    <property type="component" value="Unassembled WGS sequence"/>
</dbReference>
<dbReference type="EMBL" id="QRQK01000006">
    <property type="protein sequence ID" value="RHM99330.1"/>
    <property type="molecule type" value="Genomic_DNA"/>
</dbReference>
<name>A0A415TDL7_9BACT</name>
<comment type="caution">
    <text evidence="1">The sequence shown here is derived from an EMBL/GenBank/DDBJ whole genome shotgun (WGS) entry which is preliminary data.</text>
</comment>
<reference evidence="1 2" key="1">
    <citation type="submission" date="2018-08" db="EMBL/GenBank/DDBJ databases">
        <title>A genome reference for cultivated species of the human gut microbiota.</title>
        <authorList>
            <person name="Zou Y."/>
            <person name="Xue W."/>
            <person name="Luo G."/>
        </authorList>
    </citation>
    <scope>NUCLEOTIDE SEQUENCE [LARGE SCALE GENOMIC DNA]</scope>
    <source>
        <strain evidence="1 2">AF31-28B-AC</strain>
    </source>
</reference>
<dbReference type="RefSeq" id="WP_118493891.1">
    <property type="nucleotide sequence ID" value="NZ_QRQK01000006.1"/>
</dbReference>
<accession>A0A415TDL7</accession>
<dbReference type="AlphaFoldDB" id="A0A415TDL7"/>
<organism evidence="1 2">
    <name type="scientific">Phocaeicola plebeius</name>
    <dbReference type="NCBI Taxonomy" id="310297"/>
    <lineage>
        <taxon>Bacteria</taxon>
        <taxon>Pseudomonadati</taxon>
        <taxon>Bacteroidota</taxon>
        <taxon>Bacteroidia</taxon>
        <taxon>Bacteroidales</taxon>
        <taxon>Bacteroidaceae</taxon>
        <taxon>Phocaeicola</taxon>
    </lineage>
</organism>
<proteinExistence type="predicted"/>
<gene>
    <name evidence="1" type="ORF">DWZ34_04185</name>
</gene>